<evidence type="ECO:0000256" key="5">
    <source>
        <dbReference type="ARBA" id="ARBA00023136"/>
    </source>
</evidence>
<dbReference type="PANTHER" id="PTHR23519">
    <property type="entry name" value="AUTOPHAGY-RELATED PROTEIN 22"/>
    <property type="match status" value="1"/>
</dbReference>
<evidence type="ECO:0000256" key="1">
    <source>
        <dbReference type="ARBA" id="ARBA00004127"/>
    </source>
</evidence>
<dbReference type="InterPro" id="IPR050495">
    <property type="entry name" value="ATG22/LtaA_families"/>
</dbReference>
<protein>
    <submittedName>
        <fullName evidence="8">MFS transporter, UMF1 family</fullName>
    </submittedName>
</protein>
<evidence type="ECO:0000313" key="8">
    <source>
        <dbReference type="EMBL" id="SFM49872.1"/>
    </source>
</evidence>
<feature type="domain" description="Major facilitator superfamily (MFS) profile" evidence="7">
    <location>
        <begin position="236"/>
        <end position="432"/>
    </location>
</feature>
<feature type="transmembrane region" description="Helical" evidence="6">
    <location>
        <begin position="398"/>
        <end position="419"/>
    </location>
</feature>
<dbReference type="InterPro" id="IPR020846">
    <property type="entry name" value="MFS_dom"/>
</dbReference>
<dbReference type="Proteomes" id="UP000199556">
    <property type="component" value="Unassembled WGS sequence"/>
</dbReference>
<name>A0A1I4RC66_ECTMO</name>
<feature type="transmembrane region" description="Helical" evidence="6">
    <location>
        <begin position="181"/>
        <end position="201"/>
    </location>
</feature>
<dbReference type="RefSeq" id="WP_090485013.1">
    <property type="nucleotide sequence ID" value="NZ_FOUO01000007.1"/>
</dbReference>
<keyword evidence="2" id="KW-0813">Transport</keyword>
<evidence type="ECO:0000256" key="2">
    <source>
        <dbReference type="ARBA" id="ARBA00022448"/>
    </source>
</evidence>
<feature type="transmembrane region" description="Helical" evidence="6">
    <location>
        <begin position="145"/>
        <end position="169"/>
    </location>
</feature>
<dbReference type="GO" id="GO:0022857">
    <property type="term" value="F:transmembrane transporter activity"/>
    <property type="evidence" value="ECO:0007669"/>
    <property type="project" value="InterPro"/>
</dbReference>
<keyword evidence="9" id="KW-1185">Reference proteome</keyword>
<dbReference type="SUPFAM" id="SSF103473">
    <property type="entry name" value="MFS general substrate transporter"/>
    <property type="match status" value="1"/>
</dbReference>
<evidence type="ECO:0000256" key="6">
    <source>
        <dbReference type="SAM" id="Phobius"/>
    </source>
</evidence>
<dbReference type="OrthoDB" id="9768783at2"/>
<feature type="transmembrane region" description="Helical" evidence="6">
    <location>
        <begin position="85"/>
        <end position="103"/>
    </location>
</feature>
<proteinExistence type="predicted"/>
<accession>A0A1I4RC66</accession>
<dbReference type="AlphaFoldDB" id="A0A1I4RC66"/>
<feature type="transmembrane region" description="Helical" evidence="6">
    <location>
        <begin position="109"/>
        <end position="133"/>
    </location>
</feature>
<dbReference type="GO" id="GO:0012505">
    <property type="term" value="C:endomembrane system"/>
    <property type="evidence" value="ECO:0007669"/>
    <property type="project" value="UniProtKB-SubCell"/>
</dbReference>
<gene>
    <name evidence="8" type="ORF">SAMN05421721_10792</name>
</gene>
<dbReference type="STRING" id="195064.SAMN05421721_10792"/>
<feature type="transmembrane region" description="Helical" evidence="6">
    <location>
        <begin position="370"/>
        <end position="392"/>
    </location>
</feature>
<feature type="transmembrane region" description="Helical" evidence="6">
    <location>
        <begin position="274"/>
        <end position="291"/>
    </location>
</feature>
<feature type="transmembrane region" description="Helical" evidence="6">
    <location>
        <begin position="52"/>
        <end position="73"/>
    </location>
</feature>
<sequence>MHKAERREILGWAMYDFASQAYTLLIITVIFGDLFTRVIVGDAANDYRLGNLLWSLSLAASYLLVVLTGPLAGAIMDFSAARKRFLFGSYALSAVTTALLYFVAPGWVWLGVVLIILSNFAFSMGEAFIASFLPDLGPPEALGRISGFGWAMGYLGGLLATAFALAVLGEVSAENFDRVRWVGPFAAAFLLLAALPTFLWLQERGRGRRLGHLRAYVIMGRRRVRRTVKALGHRRDLGVLLLSVFFAMAAIYIIIAFTFIYGAQVIRWDESVRVTMFVIVQITAAAGALGFGHLQDRLGARRVYLATLVLWMLAVGLISLTPWLGHRLGVEGQHVFLVVGALAGACLGATQSAGRTLVGLMAPAGRVAECFGFWGVSAKAAAILGLVAVGVLQALVGLQLSILLCMVLFGLAFWVGLALEDPGPGRRVAHAP</sequence>
<dbReference type="Pfam" id="PF11700">
    <property type="entry name" value="ATG22"/>
    <property type="match status" value="1"/>
</dbReference>
<dbReference type="PANTHER" id="PTHR23519:SF1">
    <property type="entry name" value="AUTOPHAGY-RELATED PROTEIN 22"/>
    <property type="match status" value="1"/>
</dbReference>
<feature type="transmembrane region" description="Helical" evidence="6">
    <location>
        <begin position="303"/>
        <end position="324"/>
    </location>
</feature>
<dbReference type="EMBL" id="FOUO01000007">
    <property type="protein sequence ID" value="SFM49872.1"/>
    <property type="molecule type" value="Genomic_DNA"/>
</dbReference>
<evidence type="ECO:0000256" key="4">
    <source>
        <dbReference type="ARBA" id="ARBA00022989"/>
    </source>
</evidence>
<comment type="subcellular location">
    <subcellularLocation>
        <location evidence="1">Endomembrane system</location>
        <topology evidence="1">Multi-pass membrane protein</topology>
    </subcellularLocation>
</comment>
<dbReference type="Gene3D" id="1.20.1250.20">
    <property type="entry name" value="MFS general substrate transporter like domains"/>
    <property type="match status" value="2"/>
</dbReference>
<dbReference type="PROSITE" id="PS50850">
    <property type="entry name" value="MFS"/>
    <property type="match status" value="1"/>
</dbReference>
<organism evidence="8 9">
    <name type="scientific">Ectothiorhodospira mobilis</name>
    <dbReference type="NCBI Taxonomy" id="195064"/>
    <lineage>
        <taxon>Bacteria</taxon>
        <taxon>Pseudomonadati</taxon>
        <taxon>Pseudomonadota</taxon>
        <taxon>Gammaproteobacteria</taxon>
        <taxon>Chromatiales</taxon>
        <taxon>Ectothiorhodospiraceae</taxon>
        <taxon>Ectothiorhodospira</taxon>
    </lineage>
</organism>
<evidence type="ECO:0000313" key="9">
    <source>
        <dbReference type="Proteomes" id="UP000199556"/>
    </source>
</evidence>
<reference evidence="8 9" key="1">
    <citation type="submission" date="2016-10" db="EMBL/GenBank/DDBJ databases">
        <authorList>
            <person name="de Groot N.N."/>
        </authorList>
    </citation>
    <scope>NUCLEOTIDE SEQUENCE [LARGE SCALE GENOMIC DNA]</scope>
    <source>
        <strain evidence="8 9">DSM 4180</strain>
    </source>
</reference>
<keyword evidence="3 6" id="KW-0812">Transmembrane</keyword>
<keyword evidence="4 6" id="KW-1133">Transmembrane helix</keyword>
<keyword evidence="5 6" id="KW-0472">Membrane</keyword>
<feature type="transmembrane region" description="Helical" evidence="6">
    <location>
        <begin position="21"/>
        <end position="40"/>
    </location>
</feature>
<feature type="transmembrane region" description="Helical" evidence="6">
    <location>
        <begin position="336"/>
        <end position="358"/>
    </location>
</feature>
<dbReference type="InterPro" id="IPR036259">
    <property type="entry name" value="MFS_trans_sf"/>
</dbReference>
<evidence type="ECO:0000259" key="7">
    <source>
        <dbReference type="PROSITE" id="PS50850"/>
    </source>
</evidence>
<dbReference type="InterPro" id="IPR024671">
    <property type="entry name" value="Atg22-like"/>
</dbReference>
<feature type="transmembrane region" description="Helical" evidence="6">
    <location>
        <begin position="239"/>
        <end position="262"/>
    </location>
</feature>
<evidence type="ECO:0000256" key="3">
    <source>
        <dbReference type="ARBA" id="ARBA00022692"/>
    </source>
</evidence>